<protein>
    <recommendedName>
        <fullName evidence="5">Polyketide cyclase / dehydrase and lipid transport</fullName>
    </recommendedName>
</protein>
<evidence type="ECO:0000313" key="4">
    <source>
        <dbReference type="Proteomes" id="UP000198939"/>
    </source>
</evidence>
<dbReference type="EMBL" id="FNXB01000038">
    <property type="protein sequence ID" value="SEI15280.1"/>
    <property type="molecule type" value="Genomic_DNA"/>
</dbReference>
<evidence type="ECO:0008006" key="5">
    <source>
        <dbReference type="Google" id="ProtNLM"/>
    </source>
</evidence>
<keyword evidence="4" id="KW-1185">Reference proteome</keyword>
<accession>A0A1H8TJQ7</accession>
<reference evidence="1" key="1">
    <citation type="submission" date="2016-10" db="EMBL/GenBank/DDBJ databases">
        <authorList>
            <person name="de Groot N.N."/>
        </authorList>
    </citation>
    <scope>NUCLEOTIDE SEQUENCE [LARGE SCALE GENOMIC DNA]</scope>
    <source>
        <strain evidence="1">CCBAU85039</strain>
    </source>
</reference>
<dbReference type="OrthoDB" id="7554712at2"/>
<dbReference type="AlphaFoldDB" id="A0A1H8TJQ7"/>
<gene>
    <name evidence="1" type="ORF">RTCCBAU85039_5232</name>
    <name evidence="2" type="ORF">SAMN05216228_102927</name>
</gene>
<evidence type="ECO:0000313" key="3">
    <source>
        <dbReference type="Proteomes" id="UP000183063"/>
    </source>
</evidence>
<reference evidence="3" key="3">
    <citation type="submission" date="2016-10" db="EMBL/GenBank/DDBJ databases">
        <authorList>
            <person name="Wibberg D."/>
        </authorList>
    </citation>
    <scope>NUCLEOTIDE SEQUENCE [LARGE SCALE GENOMIC DNA]</scope>
</reference>
<proteinExistence type="predicted"/>
<dbReference type="Proteomes" id="UP000183063">
    <property type="component" value="Unassembled WGS sequence"/>
</dbReference>
<name>A0A1H8TJQ7_9HYPH</name>
<organism evidence="1 3">
    <name type="scientific">Rhizobium tibeticum</name>
    <dbReference type="NCBI Taxonomy" id="501024"/>
    <lineage>
        <taxon>Bacteria</taxon>
        <taxon>Pseudomonadati</taxon>
        <taxon>Pseudomonadota</taxon>
        <taxon>Alphaproteobacteria</taxon>
        <taxon>Hyphomicrobiales</taxon>
        <taxon>Rhizobiaceae</taxon>
        <taxon>Rhizobium/Agrobacterium group</taxon>
        <taxon>Rhizobium</taxon>
    </lineage>
</organism>
<dbReference type="Proteomes" id="UP000198939">
    <property type="component" value="Unassembled WGS sequence"/>
</dbReference>
<evidence type="ECO:0000313" key="2">
    <source>
        <dbReference type="EMBL" id="SEO91061.1"/>
    </source>
</evidence>
<dbReference type="STRING" id="501024.RTCCBAU85039_5232"/>
<dbReference type="EMBL" id="FOCV01000029">
    <property type="protein sequence ID" value="SEO91061.1"/>
    <property type="molecule type" value="Genomic_DNA"/>
</dbReference>
<reference evidence="2 4" key="2">
    <citation type="submission" date="2016-10" db="EMBL/GenBank/DDBJ databases">
        <authorList>
            <person name="Varghese N."/>
            <person name="Submissions S."/>
        </authorList>
    </citation>
    <scope>NUCLEOTIDE SEQUENCE [LARGE SCALE GENOMIC DNA]</scope>
    <source>
        <strain evidence="2 4">CGMCC 1.7071</strain>
    </source>
</reference>
<evidence type="ECO:0000313" key="1">
    <source>
        <dbReference type="EMBL" id="SEI15280.1"/>
    </source>
</evidence>
<sequence length="183" mass="20253">MHSIENQIVDSSFSAIINAPIEQVDIPKWCFTLPEKEYQGCSPAHIAAGFTTAPDGTRMSINVETIGGSLMVQHYLETLGEKDHLILDSDSDVFTPNGRVTIHVTWELSVKKLDAGRCEFTNRVRSYATDEMMAFLDHQGIPFEIFRTQRQPMSIAHNKGETPLFAASIQRAALKNAASTKAA</sequence>
<dbReference type="RefSeq" id="WP_072379847.1">
    <property type="nucleotide sequence ID" value="NZ_FNXB01000038.1"/>
</dbReference>